<dbReference type="RefSeq" id="WP_164338977.1">
    <property type="nucleotide sequence ID" value="NZ_JAAGMD010000675.1"/>
</dbReference>
<dbReference type="EMBL" id="JAAGMD010000675">
    <property type="protein sequence ID" value="NEA89090.1"/>
    <property type="molecule type" value="Genomic_DNA"/>
</dbReference>
<dbReference type="InterPro" id="IPR036628">
    <property type="entry name" value="Clp_N_dom_sf"/>
</dbReference>
<proteinExistence type="predicted"/>
<dbReference type="InterPro" id="IPR044217">
    <property type="entry name" value="CLPT1/2"/>
</dbReference>
<keyword evidence="1" id="KW-0677">Repeat</keyword>
<dbReference type="SUPFAM" id="SSF81923">
    <property type="entry name" value="Double Clp-N motif"/>
    <property type="match status" value="1"/>
</dbReference>
<evidence type="ECO:0000256" key="1">
    <source>
        <dbReference type="PROSITE-ProRule" id="PRU01251"/>
    </source>
</evidence>
<feature type="domain" description="Clp R" evidence="3">
    <location>
        <begin position="95"/>
        <end position="242"/>
    </location>
</feature>
<protein>
    <submittedName>
        <fullName evidence="4">ATP-dependent Clp protease ATP-binding subunit</fullName>
    </submittedName>
</protein>
<dbReference type="GO" id="GO:0006508">
    <property type="term" value="P:proteolysis"/>
    <property type="evidence" value="ECO:0007669"/>
    <property type="project" value="UniProtKB-KW"/>
</dbReference>
<dbReference type="PROSITE" id="PS51903">
    <property type="entry name" value="CLP_R"/>
    <property type="match status" value="1"/>
</dbReference>
<feature type="region of interest" description="Disordered" evidence="2">
    <location>
        <begin position="237"/>
        <end position="276"/>
    </location>
</feature>
<organism evidence="4">
    <name type="scientific">Streptomyces sp. SID14436</name>
    <dbReference type="NCBI Taxonomy" id="2706070"/>
    <lineage>
        <taxon>Bacteria</taxon>
        <taxon>Bacillati</taxon>
        <taxon>Actinomycetota</taxon>
        <taxon>Actinomycetes</taxon>
        <taxon>Kitasatosporales</taxon>
        <taxon>Streptomycetaceae</taxon>
        <taxon>Streptomyces</taxon>
    </lineage>
</organism>
<evidence type="ECO:0000259" key="3">
    <source>
        <dbReference type="PROSITE" id="PS51903"/>
    </source>
</evidence>
<evidence type="ECO:0000256" key="2">
    <source>
        <dbReference type="SAM" id="MobiDB-lite"/>
    </source>
</evidence>
<name>A0A6G3R0Y2_9ACTN</name>
<dbReference type="Pfam" id="PF02861">
    <property type="entry name" value="Clp_N"/>
    <property type="match status" value="1"/>
</dbReference>
<dbReference type="Gene3D" id="1.10.1780.10">
    <property type="entry name" value="Clp, N-terminal domain"/>
    <property type="match status" value="1"/>
</dbReference>
<accession>A0A6G3R0Y2</accession>
<evidence type="ECO:0000313" key="4">
    <source>
        <dbReference type="EMBL" id="NEA89090.1"/>
    </source>
</evidence>
<keyword evidence="4" id="KW-0547">Nucleotide-binding</keyword>
<reference evidence="4" key="1">
    <citation type="submission" date="2020-01" db="EMBL/GenBank/DDBJ databases">
        <title>Insect and environment-associated Actinomycetes.</title>
        <authorList>
            <person name="Currrie C."/>
            <person name="Chevrette M."/>
            <person name="Carlson C."/>
            <person name="Stubbendieck R."/>
            <person name="Wendt-Pienkowski E."/>
        </authorList>
    </citation>
    <scope>NUCLEOTIDE SEQUENCE</scope>
    <source>
        <strain evidence="4">SID14436</strain>
    </source>
</reference>
<sequence>MTTNPTIRSSVRLDDLIAAIKKVHEEPLQQLQDAVLAGEHLGEVADHLIGHFVDQARRSGASWTDIGRSMGVTRQAAQKRFVPKEGVDLDPSQGFNRFTPRARQAVMAAHEEAKTARHAEGLPEHLVLGLLADPGGLAAKAITEQGVTLEAVGDAARAALPPAAEEGPELVPYGPAAKKVLELTFREALRLGHNYVGTEHLLLALLEHENGTGVLSTAGVDKAATERYVVELLAQFVETRAEEDEDEGEDEDEDEEEEEEEEKAEGNGRTTGAQDG</sequence>
<dbReference type="InterPro" id="IPR004176">
    <property type="entry name" value="Clp_R_N"/>
</dbReference>
<keyword evidence="4" id="KW-0378">Hydrolase</keyword>
<dbReference type="AlphaFoldDB" id="A0A6G3R0Y2"/>
<dbReference type="PANTHER" id="PTHR47016">
    <property type="entry name" value="ATP-DEPENDENT CLP PROTEASE ATP-BINDING SUBUNIT CLPT1, CHLOROPLASTIC"/>
    <property type="match status" value="1"/>
</dbReference>
<comment type="caution">
    <text evidence="4">The sequence shown here is derived from an EMBL/GenBank/DDBJ whole genome shotgun (WGS) entry which is preliminary data.</text>
</comment>
<dbReference type="GO" id="GO:0005524">
    <property type="term" value="F:ATP binding"/>
    <property type="evidence" value="ECO:0007669"/>
    <property type="project" value="UniProtKB-KW"/>
</dbReference>
<feature type="compositionally biased region" description="Acidic residues" evidence="2">
    <location>
        <begin position="241"/>
        <end position="263"/>
    </location>
</feature>
<dbReference type="PANTHER" id="PTHR47016:SF5">
    <property type="entry name" value="CLP DOMAIN SUPERFAMILY PROTEIN"/>
    <property type="match status" value="1"/>
</dbReference>
<keyword evidence="4" id="KW-0645">Protease</keyword>
<gene>
    <name evidence="4" type="ORF">G3I53_24360</name>
</gene>
<keyword evidence="4" id="KW-0067">ATP-binding</keyword>
<dbReference type="GO" id="GO:0008233">
    <property type="term" value="F:peptidase activity"/>
    <property type="evidence" value="ECO:0007669"/>
    <property type="project" value="UniProtKB-KW"/>
</dbReference>